<dbReference type="Pfam" id="PF01235">
    <property type="entry name" value="Na_Ala_symp"/>
    <property type="match status" value="1"/>
</dbReference>
<keyword evidence="7 8" id="KW-0472">Membrane</keyword>
<dbReference type="EMBL" id="AP025314">
    <property type="protein sequence ID" value="BDD08367.1"/>
    <property type="molecule type" value="Genomic_DNA"/>
</dbReference>
<feature type="transmembrane region" description="Helical" evidence="8">
    <location>
        <begin position="57"/>
        <end position="77"/>
    </location>
</feature>
<keyword evidence="4 8" id="KW-1003">Cell membrane</keyword>
<name>A0AAU9CKC8_9BACT</name>
<dbReference type="Gene3D" id="1.20.1740.10">
    <property type="entry name" value="Amino acid/polyamine transporter I"/>
    <property type="match status" value="1"/>
</dbReference>
<feature type="chain" id="PRO_5043750945" evidence="9">
    <location>
        <begin position="21"/>
        <end position="519"/>
    </location>
</feature>
<dbReference type="RefSeq" id="WP_338393633.1">
    <property type="nucleotide sequence ID" value="NZ_AP025314.1"/>
</dbReference>
<feature type="transmembrane region" description="Helical" evidence="8">
    <location>
        <begin position="294"/>
        <end position="318"/>
    </location>
</feature>
<organism evidence="10 11">
    <name type="scientific">Fulvitalea axinellae</name>
    <dbReference type="NCBI Taxonomy" id="1182444"/>
    <lineage>
        <taxon>Bacteria</taxon>
        <taxon>Pseudomonadati</taxon>
        <taxon>Bacteroidota</taxon>
        <taxon>Cytophagia</taxon>
        <taxon>Cytophagales</taxon>
        <taxon>Persicobacteraceae</taxon>
        <taxon>Fulvitalea</taxon>
    </lineage>
</organism>
<dbReference type="GO" id="GO:0005283">
    <property type="term" value="F:amino acid:sodium symporter activity"/>
    <property type="evidence" value="ECO:0007669"/>
    <property type="project" value="InterPro"/>
</dbReference>
<evidence type="ECO:0000313" key="10">
    <source>
        <dbReference type="EMBL" id="BDD08367.1"/>
    </source>
</evidence>
<evidence type="ECO:0000256" key="2">
    <source>
        <dbReference type="ARBA" id="ARBA00009261"/>
    </source>
</evidence>
<dbReference type="InterPro" id="IPR001463">
    <property type="entry name" value="Na/Ala_symport"/>
</dbReference>
<evidence type="ECO:0000313" key="11">
    <source>
        <dbReference type="Proteomes" id="UP001348817"/>
    </source>
</evidence>
<feature type="signal peptide" evidence="9">
    <location>
        <begin position="1"/>
        <end position="20"/>
    </location>
</feature>
<feature type="transmembrane region" description="Helical" evidence="8">
    <location>
        <begin position="235"/>
        <end position="256"/>
    </location>
</feature>
<gene>
    <name evidence="10" type="primary">dagA</name>
    <name evidence="10" type="ORF">FUAX_07990</name>
</gene>
<sequence>MKRIIIAFSLFLAGTIPAFAQTENDGTTVQAVDEIVGPVTGFLNDIVFHPIALTEEVSIPIIVIWLLGAAMFLTVYFRFLNFRAFRHAIDIVRGIYDDPNDTGEVSHFQALTTALSGTVGIGNISGVAIAVSMGGPGATFWMIVAGLMGMSSKFAECTLGVKYRVTHADGSVSGGPMYYLQQGFARRGMGRLGILLAGFFALTCVGGAFGGANMFQINQASQQLISVTGGAESPLFGHGWVIGLAMAVVVAFVIIGGIKSIAKVTDKIVPLMVGVYLLGALGVILAHWQQIPTALLSIVTEAFGTEAVSGGLIGVLVIGFQRAQFSNEAGLGSASIAHAAAKTNEPVSEGVVALLEPFIDTVVVCTVTALVIIISGEYQSGGEMEGIALTSRAFESVFGWFPFLLSAAVILFALSTLLSWSYYGMKAWAFVFGDSNISNLTYKILFCGVIVLGASISQTNVVDLSNILIFSMGIPNVIGLYLMAPELKRDVALYFAKLKAGKIPRFDKPAENTSGVIPN</sequence>
<keyword evidence="6 8" id="KW-1133">Transmembrane helix</keyword>
<dbReference type="PANTHER" id="PTHR30330">
    <property type="entry name" value="AGSS FAMILY TRANSPORTER, SODIUM-ALANINE"/>
    <property type="match status" value="1"/>
</dbReference>
<feature type="transmembrane region" description="Helical" evidence="8">
    <location>
        <begin position="358"/>
        <end position="378"/>
    </location>
</feature>
<feature type="transmembrane region" description="Helical" evidence="8">
    <location>
        <begin position="398"/>
        <end position="420"/>
    </location>
</feature>
<evidence type="ECO:0000256" key="4">
    <source>
        <dbReference type="ARBA" id="ARBA00022475"/>
    </source>
</evidence>
<dbReference type="AlphaFoldDB" id="A0AAU9CKC8"/>
<proteinExistence type="inferred from homology"/>
<dbReference type="KEGG" id="fax:FUAX_07990"/>
<reference evidence="10 11" key="1">
    <citation type="submission" date="2021-12" db="EMBL/GenBank/DDBJ databases">
        <title>Genome sequencing of bacteria with rrn-lacking chromosome and rrn-plasmid.</title>
        <authorList>
            <person name="Anda M."/>
            <person name="Iwasaki W."/>
        </authorList>
    </citation>
    <scope>NUCLEOTIDE SEQUENCE [LARGE SCALE GENOMIC DNA]</scope>
    <source>
        <strain evidence="10 11">DSM 100852</strain>
    </source>
</reference>
<evidence type="ECO:0000256" key="6">
    <source>
        <dbReference type="ARBA" id="ARBA00022989"/>
    </source>
</evidence>
<keyword evidence="5 8" id="KW-0812">Transmembrane</keyword>
<feature type="transmembrane region" description="Helical" evidence="8">
    <location>
        <begin position="464"/>
        <end position="484"/>
    </location>
</feature>
<feature type="transmembrane region" description="Helical" evidence="8">
    <location>
        <begin position="192"/>
        <end position="215"/>
    </location>
</feature>
<dbReference type="Proteomes" id="UP001348817">
    <property type="component" value="Chromosome"/>
</dbReference>
<dbReference type="PRINTS" id="PR00175">
    <property type="entry name" value="NAALASMPORT"/>
</dbReference>
<keyword evidence="3 8" id="KW-0813">Transport</keyword>
<dbReference type="PANTHER" id="PTHR30330:SF3">
    <property type="entry name" value="TRANSCRIPTIONAL REGULATOR, LRP FAMILY"/>
    <property type="match status" value="1"/>
</dbReference>
<evidence type="ECO:0000256" key="9">
    <source>
        <dbReference type="SAM" id="SignalP"/>
    </source>
</evidence>
<keyword evidence="9" id="KW-0732">Signal</keyword>
<protein>
    <submittedName>
        <fullName evidence="10">Alanine glycine permease</fullName>
    </submittedName>
</protein>
<comment type="subcellular location">
    <subcellularLocation>
        <location evidence="1 8">Cell membrane</location>
        <topology evidence="1 8">Multi-pass membrane protein</topology>
    </subcellularLocation>
</comment>
<evidence type="ECO:0000256" key="8">
    <source>
        <dbReference type="RuleBase" id="RU363064"/>
    </source>
</evidence>
<keyword evidence="11" id="KW-1185">Reference proteome</keyword>
<dbReference type="GO" id="GO:0005886">
    <property type="term" value="C:plasma membrane"/>
    <property type="evidence" value="ECO:0007669"/>
    <property type="project" value="UniProtKB-SubCell"/>
</dbReference>
<evidence type="ECO:0000256" key="3">
    <source>
        <dbReference type="ARBA" id="ARBA00022448"/>
    </source>
</evidence>
<evidence type="ECO:0000256" key="5">
    <source>
        <dbReference type="ARBA" id="ARBA00022692"/>
    </source>
</evidence>
<feature type="transmembrane region" description="Helical" evidence="8">
    <location>
        <begin position="440"/>
        <end position="458"/>
    </location>
</feature>
<evidence type="ECO:0000256" key="7">
    <source>
        <dbReference type="ARBA" id="ARBA00023136"/>
    </source>
</evidence>
<evidence type="ECO:0000256" key="1">
    <source>
        <dbReference type="ARBA" id="ARBA00004651"/>
    </source>
</evidence>
<comment type="similarity">
    <text evidence="2 8">Belongs to the alanine or glycine:cation symporter (AGCS) (TC 2.A.25) family.</text>
</comment>
<accession>A0AAU9CKC8</accession>
<dbReference type="NCBIfam" id="TIGR00835">
    <property type="entry name" value="agcS"/>
    <property type="match status" value="1"/>
</dbReference>
<feature type="transmembrane region" description="Helical" evidence="8">
    <location>
        <begin position="268"/>
        <end position="288"/>
    </location>
</feature>
<keyword evidence="8" id="KW-0769">Symport</keyword>